<dbReference type="PANTHER" id="PTHR13767:SF2">
    <property type="entry name" value="PSEUDOURIDYLATE SYNTHASE TRUB1"/>
    <property type="match status" value="1"/>
</dbReference>
<dbReference type="GO" id="GO:0160148">
    <property type="term" value="F:tRNA pseudouridine(55) synthase activity"/>
    <property type="evidence" value="ECO:0007669"/>
    <property type="project" value="UniProtKB-EC"/>
</dbReference>
<evidence type="ECO:0000256" key="5">
    <source>
        <dbReference type="ARBA" id="ARBA00023235"/>
    </source>
</evidence>
<dbReference type="InterPro" id="IPR020103">
    <property type="entry name" value="PsdUridine_synth_cat_dom_sf"/>
</dbReference>
<keyword evidence="5" id="KW-0413">Isomerase</keyword>
<keyword evidence="8" id="KW-1185">Reference proteome</keyword>
<sequence length="351" mass="40101">MPKKEPIHGLFAVNKPSGKAVKQVLQHINHTFRLHAERTRPEMTRRQVVSLGTCFTQTKYWSSGVCVVGVNQGCRYLKSQEKMNERYHATGILGFSTSTKDIVGEVIDTASSSHITRQQILNILPIFQGKIYQEEFKIPETQPFVRPPFIKDFGLLSKRQKKKIINQNYRTPPTTPTTPRVEIQSQKIIHSVKLLEFTKVHKYKPPILINTLKPTDALNFDFGHSQTLETSETSGISEKDMLDTLGFPDESTPINTSLNTLINLLGKSDNHPIFKIDVECSSDAPIGHLIDDIGHRLGSVAFLTELERVRQGDFELYNDTLEWEELERFDNIYDALNDWIRKVRNKELELG</sequence>
<dbReference type="Pfam" id="PF01509">
    <property type="entry name" value="TruB_N"/>
    <property type="match status" value="1"/>
</dbReference>
<protein>
    <recommendedName>
        <fullName evidence="3">tRNA pseudouridine(55) synthase</fullName>
        <ecNumber evidence="3">5.4.99.25</ecNumber>
    </recommendedName>
</protein>
<dbReference type="EMBL" id="CAJVPY010000564">
    <property type="protein sequence ID" value="CAG8480387.1"/>
    <property type="molecule type" value="Genomic_DNA"/>
</dbReference>
<dbReference type="Proteomes" id="UP000789405">
    <property type="component" value="Unassembled WGS sequence"/>
</dbReference>
<evidence type="ECO:0000256" key="4">
    <source>
        <dbReference type="ARBA" id="ARBA00022694"/>
    </source>
</evidence>
<evidence type="ECO:0000313" key="8">
    <source>
        <dbReference type="Proteomes" id="UP000789405"/>
    </source>
</evidence>
<dbReference type="OrthoDB" id="9995526at2759"/>
<evidence type="ECO:0000313" key="7">
    <source>
        <dbReference type="EMBL" id="CAG8480387.1"/>
    </source>
</evidence>
<proteinExistence type="inferred from homology"/>
<dbReference type="InterPro" id="IPR002501">
    <property type="entry name" value="PsdUridine_synth_N"/>
</dbReference>
<dbReference type="InterPro" id="IPR014780">
    <property type="entry name" value="tRNA_psdUridine_synth_TruB"/>
</dbReference>
<dbReference type="AlphaFoldDB" id="A0A9N8ZCI2"/>
<organism evidence="7 8">
    <name type="scientific">Dentiscutata erythropus</name>
    <dbReference type="NCBI Taxonomy" id="1348616"/>
    <lineage>
        <taxon>Eukaryota</taxon>
        <taxon>Fungi</taxon>
        <taxon>Fungi incertae sedis</taxon>
        <taxon>Mucoromycota</taxon>
        <taxon>Glomeromycotina</taxon>
        <taxon>Glomeromycetes</taxon>
        <taxon>Diversisporales</taxon>
        <taxon>Gigasporaceae</taxon>
        <taxon>Dentiscutata</taxon>
    </lineage>
</organism>
<dbReference type="GO" id="GO:1990481">
    <property type="term" value="P:mRNA pseudouridine synthesis"/>
    <property type="evidence" value="ECO:0007669"/>
    <property type="project" value="TreeGrafter"/>
</dbReference>
<evidence type="ECO:0000256" key="2">
    <source>
        <dbReference type="ARBA" id="ARBA00008999"/>
    </source>
</evidence>
<name>A0A9N8ZCI2_9GLOM</name>
<dbReference type="GO" id="GO:0006400">
    <property type="term" value="P:tRNA modification"/>
    <property type="evidence" value="ECO:0007669"/>
    <property type="project" value="TreeGrafter"/>
</dbReference>
<accession>A0A9N8ZCI2</accession>
<gene>
    <name evidence="7" type="ORF">DERYTH_LOCUS1896</name>
</gene>
<dbReference type="EC" id="5.4.99.25" evidence="3"/>
<comment type="similarity">
    <text evidence="2">Belongs to the pseudouridine synthase TruB family.</text>
</comment>
<dbReference type="Gene3D" id="3.30.2350.10">
    <property type="entry name" value="Pseudouridine synthase"/>
    <property type="match status" value="2"/>
</dbReference>
<comment type="catalytic activity">
    <reaction evidence="1">
        <text>a uridine in mRNA = a pseudouridine in mRNA</text>
        <dbReference type="Rhea" id="RHEA:56644"/>
        <dbReference type="Rhea" id="RHEA-COMP:14658"/>
        <dbReference type="Rhea" id="RHEA-COMP:14659"/>
        <dbReference type="ChEBI" id="CHEBI:65314"/>
        <dbReference type="ChEBI" id="CHEBI:65315"/>
    </reaction>
</comment>
<evidence type="ECO:0000256" key="3">
    <source>
        <dbReference type="ARBA" id="ARBA00012787"/>
    </source>
</evidence>
<keyword evidence="4" id="KW-0819">tRNA processing</keyword>
<evidence type="ECO:0000259" key="6">
    <source>
        <dbReference type="Pfam" id="PF01509"/>
    </source>
</evidence>
<dbReference type="GO" id="GO:0003723">
    <property type="term" value="F:RNA binding"/>
    <property type="evidence" value="ECO:0007669"/>
    <property type="project" value="InterPro"/>
</dbReference>
<comment type="caution">
    <text evidence="7">The sequence shown here is derived from an EMBL/GenBank/DDBJ whole genome shotgun (WGS) entry which is preliminary data.</text>
</comment>
<dbReference type="SUPFAM" id="SSF55120">
    <property type="entry name" value="Pseudouridine synthase"/>
    <property type="match status" value="1"/>
</dbReference>
<evidence type="ECO:0000256" key="1">
    <source>
        <dbReference type="ARBA" id="ARBA00001166"/>
    </source>
</evidence>
<reference evidence="7" key="1">
    <citation type="submission" date="2021-06" db="EMBL/GenBank/DDBJ databases">
        <authorList>
            <person name="Kallberg Y."/>
            <person name="Tangrot J."/>
            <person name="Rosling A."/>
        </authorList>
    </citation>
    <scope>NUCLEOTIDE SEQUENCE</scope>
    <source>
        <strain evidence="7">MA453B</strain>
    </source>
</reference>
<dbReference type="GO" id="GO:0005634">
    <property type="term" value="C:nucleus"/>
    <property type="evidence" value="ECO:0007669"/>
    <property type="project" value="TreeGrafter"/>
</dbReference>
<feature type="domain" description="Pseudouridine synthase II N-terminal" evidence="6">
    <location>
        <begin position="62"/>
        <end position="134"/>
    </location>
</feature>
<dbReference type="PANTHER" id="PTHR13767">
    <property type="entry name" value="TRNA-PSEUDOURIDINE SYNTHASE"/>
    <property type="match status" value="1"/>
</dbReference>